<accession>A0ABQ5N392</accession>
<dbReference type="EMBL" id="BRXR01000001">
    <property type="protein sequence ID" value="GLC29651.1"/>
    <property type="molecule type" value="Genomic_DNA"/>
</dbReference>
<protein>
    <submittedName>
        <fullName evidence="1">Uncharacterized protein</fullName>
    </submittedName>
</protein>
<gene>
    <name evidence="1" type="ORF">bsdE14_10610</name>
</gene>
<dbReference type="Proteomes" id="UP001208567">
    <property type="component" value="Unassembled WGS sequence"/>
</dbReference>
<keyword evidence="2" id="KW-1185">Reference proteome</keyword>
<comment type="caution">
    <text evidence="1">The sequence shown here is derived from an EMBL/GenBank/DDBJ whole genome shotgun (WGS) entry which is preliminary data.</text>
</comment>
<proteinExistence type="predicted"/>
<organism evidence="1 2">
    <name type="scientific">Clostridium omnivorum</name>
    <dbReference type="NCBI Taxonomy" id="1604902"/>
    <lineage>
        <taxon>Bacteria</taxon>
        <taxon>Bacillati</taxon>
        <taxon>Bacillota</taxon>
        <taxon>Clostridia</taxon>
        <taxon>Eubacteriales</taxon>
        <taxon>Clostridiaceae</taxon>
        <taxon>Clostridium</taxon>
    </lineage>
</organism>
<evidence type="ECO:0000313" key="1">
    <source>
        <dbReference type="EMBL" id="GLC29651.1"/>
    </source>
</evidence>
<reference evidence="1 2" key="1">
    <citation type="journal article" date="2024" name="Int. J. Syst. Evol. Microbiol.">
        <title>Clostridium omnivorum sp. nov., isolated from anoxic soil under the treatment of reductive soil disinfestation.</title>
        <authorList>
            <person name="Ueki A."/>
            <person name="Tonouchi A."/>
            <person name="Kaku N."/>
            <person name="Honma S."/>
            <person name="Ueki K."/>
        </authorList>
    </citation>
    <scope>NUCLEOTIDE SEQUENCE [LARGE SCALE GENOMIC DNA]</scope>
    <source>
        <strain evidence="1 2">E14</strain>
    </source>
</reference>
<name>A0ABQ5N392_9CLOT</name>
<dbReference type="RefSeq" id="WP_264848940.1">
    <property type="nucleotide sequence ID" value="NZ_BRXR01000001.1"/>
</dbReference>
<sequence length="63" mass="7414">MNDIKVKLIINVELTDFDVIARIENICTELLITPEEFIPNAINKLLHKIQFVRDLRNYSKTSR</sequence>
<evidence type="ECO:0000313" key="2">
    <source>
        <dbReference type="Proteomes" id="UP001208567"/>
    </source>
</evidence>